<dbReference type="PANTHER" id="PTHR22595:SF96">
    <property type="entry name" value="CHITINASE"/>
    <property type="match status" value="1"/>
</dbReference>
<reference evidence="7" key="3">
    <citation type="submission" date="2020-12" db="UniProtKB">
        <authorList>
            <consortium name="EnsemblPlants"/>
        </authorList>
    </citation>
    <scope>IDENTIFICATION</scope>
</reference>
<feature type="chain" id="PRO_5044576341" description="Glycoside hydrolase family 19 catalytic domain-containing protein" evidence="4">
    <location>
        <begin position="19"/>
        <end position="296"/>
    </location>
</feature>
<dbReference type="AlphaFoldDB" id="A0A2K1JMG7"/>
<dbReference type="Gramene" id="Pp3c13_18820V3.1">
    <property type="protein sequence ID" value="Pp3c13_18820V3.1"/>
    <property type="gene ID" value="Pp3c13_18820"/>
</dbReference>
<reference evidence="6 8" key="1">
    <citation type="journal article" date="2008" name="Science">
        <title>The Physcomitrella genome reveals evolutionary insights into the conquest of land by plants.</title>
        <authorList>
            <person name="Rensing S."/>
            <person name="Lang D."/>
            <person name="Zimmer A."/>
            <person name="Terry A."/>
            <person name="Salamov A."/>
            <person name="Shapiro H."/>
            <person name="Nishiyama T."/>
            <person name="Perroud P.-F."/>
            <person name="Lindquist E."/>
            <person name="Kamisugi Y."/>
            <person name="Tanahashi T."/>
            <person name="Sakakibara K."/>
            <person name="Fujita T."/>
            <person name="Oishi K."/>
            <person name="Shin-I T."/>
            <person name="Kuroki Y."/>
            <person name="Toyoda A."/>
            <person name="Suzuki Y."/>
            <person name="Hashimoto A."/>
            <person name="Yamaguchi K."/>
            <person name="Sugano A."/>
            <person name="Kohara Y."/>
            <person name="Fujiyama A."/>
            <person name="Anterola A."/>
            <person name="Aoki S."/>
            <person name="Ashton N."/>
            <person name="Barbazuk W.B."/>
            <person name="Barker E."/>
            <person name="Bennetzen J."/>
            <person name="Bezanilla M."/>
            <person name="Blankenship R."/>
            <person name="Cho S.H."/>
            <person name="Dutcher S."/>
            <person name="Estelle M."/>
            <person name="Fawcett J.A."/>
            <person name="Gundlach H."/>
            <person name="Hanada K."/>
            <person name="Heyl A."/>
            <person name="Hicks K.A."/>
            <person name="Hugh J."/>
            <person name="Lohr M."/>
            <person name="Mayer K."/>
            <person name="Melkozernov A."/>
            <person name="Murata T."/>
            <person name="Nelson D."/>
            <person name="Pils B."/>
            <person name="Prigge M."/>
            <person name="Reiss B."/>
            <person name="Renner T."/>
            <person name="Rombauts S."/>
            <person name="Rushton P."/>
            <person name="Sanderfoot A."/>
            <person name="Schween G."/>
            <person name="Shiu S.-H."/>
            <person name="Stueber K."/>
            <person name="Theodoulou F.L."/>
            <person name="Tu H."/>
            <person name="Van de Peer Y."/>
            <person name="Verrier P.J."/>
            <person name="Waters E."/>
            <person name="Wood A."/>
            <person name="Yang L."/>
            <person name="Cove D."/>
            <person name="Cuming A."/>
            <person name="Hasebe M."/>
            <person name="Lucas S."/>
            <person name="Mishler D.B."/>
            <person name="Reski R."/>
            <person name="Grigoriev I."/>
            <person name="Quatrano R.S."/>
            <person name="Boore J.L."/>
        </authorList>
    </citation>
    <scope>NUCLEOTIDE SEQUENCE [LARGE SCALE GENOMIC DNA]</scope>
    <source>
        <strain evidence="7 8">cv. Gransden 2004</strain>
    </source>
</reference>
<accession>A0A2K1JMG7</accession>
<dbReference type="SUPFAM" id="SSF53955">
    <property type="entry name" value="Lysozyme-like"/>
    <property type="match status" value="1"/>
</dbReference>
<reference evidence="6 8" key="2">
    <citation type="journal article" date="2018" name="Plant J.">
        <title>The Physcomitrella patens chromosome-scale assembly reveals moss genome structure and evolution.</title>
        <authorList>
            <person name="Lang D."/>
            <person name="Ullrich K.K."/>
            <person name="Murat F."/>
            <person name="Fuchs J."/>
            <person name="Jenkins J."/>
            <person name="Haas F.B."/>
            <person name="Piednoel M."/>
            <person name="Gundlach H."/>
            <person name="Van Bel M."/>
            <person name="Meyberg R."/>
            <person name="Vives C."/>
            <person name="Morata J."/>
            <person name="Symeonidi A."/>
            <person name="Hiss M."/>
            <person name="Muchero W."/>
            <person name="Kamisugi Y."/>
            <person name="Saleh O."/>
            <person name="Blanc G."/>
            <person name="Decker E.L."/>
            <person name="van Gessel N."/>
            <person name="Grimwood J."/>
            <person name="Hayes R.D."/>
            <person name="Graham S.W."/>
            <person name="Gunter L.E."/>
            <person name="McDaniel S.F."/>
            <person name="Hoernstein S.N.W."/>
            <person name="Larsson A."/>
            <person name="Li F.W."/>
            <person name="Perroud P.F."/>
            <person name="Phillips J."/>
            <person name="Ranjan P."/>
            <person name="Rokshar D.S."/>
            <person name="Rothfels C.J."/>
            <person name="Schneider L."/>
            <person name="Shu S."/>
            <person name="Stevenson D.W."/>
            <person name="Thummler F."/>
            <person name="Tillich M."/>
            <person name="Villarreal Aguilar J.C."/>
            <person name="Widiez T."/>
            <person name="Wong G.K."/>
            <person name="Wymore A."/>
            <person name="Zhang Y."/>
            <person name="Zimmer A.D."/>
            <person name="Quatrano R.S."/>
            <person name="Mayer K.F.X."/>
            <person name="Goodstein D."/>
            <person name="Casacuberta J.M."/>
            <person name="Vandepoele K."/>
            <person name="Reski R."/>
            <person name="Cuming A.C."/>
            <person name="Tuskan G.A."/>
            <person name="Maumus F."/>
            <person name="Salse J."/>
            <person name="Schmutz J."/>
            <person name="Rensing S.A."/>
        </authorList>
    </citation>
    <scope>NUCLEOTIDE SEQUENCE [LARGE SCALE GENOMIC DNA]</scope>
    <source>
        <strain evidence="7 8">cv. Gransden 2004</strain>
    </source>
</reference>
<feature type="domain" description="Glycoside hydrolase family 19 catalytic" evidence="5">
    <location>
        <begin position="49"/>
        <end position="283"/>
    </location>
</feature>
<dbReference type="Pfam" id="PF00182">
    <property type="entry name" value="Glyco_hydro_19"/>
    <property type="match status" value="1"/>
</dbReference>
<evidence type="ECO:0000313" key="8">
    <source>
        <dbReference type="Proteomes" id="UP000006727"/>
    </source>
</evidence>
<evidence type="ECO:0000256" key="4">
    <source>
        <dbReference type="SAM" id="SignalP"/>
    </source>
</evidence>
<dbReference type="GO" id="GO:0016998">
    <property type="term" value="P:cell wall macromolecule catabolic process"/>
    <property type="evidence" value="ECO:0007669"/>
    <property type="project" value="InterPro"/>
</dbReference>
<feature type="disulfide bond" evidence="3">
    <location>
        <begin position="249"/>
        <end position="283"/>
    </location>
</feature>
<dbReference type="OrthoDB" id="5985073at2759"/>
<name>A0A2K1JMG7_PHYPA</name>
<proteinExistence type="predicted"/>
<dbReference type="InterPro" id="IPR016283">
    <property type="entry name" value="Glyco_hydro_19"/>
</dbReference>
<dbReference type="PaxDb" id="3218-PP1S305_13V6.1"/>
<keyword evidence="4" id="KW-0732">Signal</keyword>
<dbReference type="Gene3D" id="3.30.20.10">
    <property type="entry name" value="Endochitinase, domain 2"/>
    <property type="match status" value="1"/>
</dbReference>
<dbReference type="GO" id="GO:0004568">
    <property type="term" value="F:chitinase activity"/>
    <property type="evidence" value="ECO:0007669"/>
    <property type="project" value="InterPro"/>
</dbReference>
<dbReference type="EMBL" id="ABEU02000013">
    <property type="protein sequence ID" value="PNR42723.1"/>
    <property type="molecule type" value="Genomic_DNA"/>
</dbReference>
<dbReference type="InterPro" id="IPR000726">
    <property type="entry name" value="Glyco_hydro_19_cat"/>
</dbReference>
<feature type="signal peptide" evidence="4">
    <location>
        <begin position="1"/>
        <end position="18"/>
    </location>
</feature>
<dbReference type="Proteomes" id="UP000006727">
    <property type="component" value="Chromosome 13"/>
</dbReference>
<dbReference type="OMA" id="CCNEAIS"/>
<keyword evidence="8" id="KW-1185">Reference proteome</keyword>
<organism evidence="6">
    <name type="scientific">Physcomitrium patens</name>
    <name type="common">Spreading-leaved earth moss</name>
    <name type="synonym">Physcomitrella patens</name>
    <dbReference type="NCBI Taxonomy" id="3218"/>
    <lineage>
        <taxon>Eukaryota</taxon>
        <taxon>Viridiplantae</taxon>
        <taxon>Streptophyta</taxon>
        <taxon>Embryophyta</taxon>
        <taxon>Bryophyta</taxon>
        <taxon>Bryophytina</taxon>
        <taxon>Bryopsida</taxon>
        <taxon>Funariidae</taxon>
        <taxon>Funariales</taxon>
        <taxon>Funariaceae</taxon>
        <taxon>Physcomitrium</taxon>
    </lineage>
</organism>
<dbReference type="EnsemblPlants" id="Pp3c13_18820V3.2">
    <property type="protein sequence ID" value="Pp3c13_18820V3.2"/>
    <property type="gene ID" value="Pp3c13_18820"/>
</dbReference>
<dbReference type="InterPro" id="IPR023346">
    <property type="entry name" value="Lysozyme-like_dom_sf"/>
</dbReference>
<dbReference type="PIRSF" id="PIRSF001060">
    <property type="entry name" value="Endochitinase"/>
    <property type="match status" value="1"/>
</dbReference>
<feature type="disulfide bond" evidence="3">
    <location>
        <begin position="141"/>
        <end position="150"/>
    </location>
</feature>
<evidence type="ECO:0000259" key="5">
    <source>
        <dbReference type="Pfam" id="PF00182"/>
    </source>
</evidence>
<feature type="active site" description="Proton donor" evidence="2">
    <location>
        <position position="111"/>
    </location>
</feature>
<evidence type="ECO:0000256" key="3">
    <source>
        <dbReference type="PIRSR" id="PIRSR001060-2"/>
    </source>
</evidence>
<evidence type="ECO:0000313" key="6">
    <source>
        <dbReference type="EMBL" id="PNR42723.1"/>
    </source>
</evidence>
<dbReference type="RefSeq" id="XP_073394138.1">
    <property type="nucleotide sequence ID" value="XM_073538037.1"/>
</dbReference>
<dbReference type="GeneID" id="112290307"/>
<dbReference type="Gramene" id="Pp3c13_18820V3.2">
    <property type="protein sequence ID" value="Pp3c13_18820V3.2"/>
    <property type="gene ID" value="Pp3c13_18820"/>
</dbReference>
<evidence type="ECO:0000313" key="7">
    <source>
        <dbReference type="EnsemblPlants" id="Pp3c13_18820V3.1"/>
    </source>
</evidence>
<dbReference type="Gene3D" id="1.10.530.10">
    <property type="match status" value="1"/>
</dbReference>
<sequence>MAGTIVVVVALVLGLSMTGDHGMLGVEGLVCSKAYKDQGCNKTISDLFTEGMFEGMFMHRNGRMAHAQGFWSYGGFMTAAKMFQSAGFGSVGGDDTQKKELAAFFAHVAHETSCGWPGAKDSPYAWGLCYNRELSPTYEYCKGDELLYPCAPGASYHGRGAFPLYWNFNYGATGAALKQDLLNHPEILSYNETVAWQAAIWYWMTPGKTRPSPHQVMVGKWVPTKNDTLAKRLPGFGMTINIRASESECGHGDDLQMHDRIGHYVRFLHDYFGLTDPGKHVDCASQQVVQLEYALV</sequence>
<evidence type="ECO:0000256" key="2">
    <source>
        <dbReference type="PIRSR" id="PIRSR001060-1"/>
    </source>
</evidence>
<dbReference type="GO" id="GO:0006032">
    <property type="term" value="P:chitin catabolic process"/>
    <property type="evidence" value="ECO:0007669"/>
    <property type="project" value="InterPro"/>
</dbReference>
<dbReference type="RefSeq" id="XP_024392227.1">
    <property type="nucleotide sequence ID" value="XM_024536459.2"/>
</dbReference>
<dbReference type="STRING" id="3218.A0A2K1JMG7"/>
<dbReference type="RefSeq" id="XP_024392226.1">
    <property type="nucleotide sequence ID" value="XM_024536458.2"/>
</dbReference>
<evidence type="ECO:0000256" key="1">
    <source>
        <dbReference type="ARBA" id="ARBA00023157"/>
    </source>
</evidence>
<gene>
    <name evidence="7" type="primary">LOC112290307</name>
    <name evidence="6" type="ORF">PHYPA_017553</name>
</gene>
<dbReference type="EnsemblPlants" id="Pp3c13_18820V3.1">
    <property type="protein sequence ID" value="Pp3c13_18820V3.1"/>
    <property type="gene ID" value="Pp3c13_18820"/>
</dbReference>
<dbReference type="CDD" id="cd00325">
    <property type="entry name" value="chitinase_GH19"/>
    <property type="match status" value="1"/>
</dbReference>
<keyword evidence="1 3" id="KW-1015">Disulfide bond</keyword>
<dbReference type="PANTHER" id="PTHR22595">
    <property type="entry name" value="CHITINASE-RELATED"/>
    <property type="match status" value="1"/>
</dbReference>
<dbReference type="GO" id="GO:0005975">
    <property type="term" value="P:carbohydrate metabolic process"/>
    <property type="evidence" value="ECO:0007669"/>
    <property type="project" value="InterPro"/>
</dbReference>
<protein>
    <recommendedName>
        <fullName evidence="5">Glycoside hydrolase family 19 catalytic domain-containing protein</fullName>
    </recommendedName>
</protein>